<sequence length="276" mass="31589">MDYVCEEFMDHVVDNLSPSSILCFDKLSVGLWNTAILKRYSIATFILKISVDGSSEILPLVYSTDPSNVNLKNWDHKALSLDQIEFSLNPPAEHKAFTTDIQNLVVDGIAKQRLQIRLFFYNPFDQGRPRGPFLNQDAWNNSWHAVKKLMEDIPLVQTVESTGDFPLNAVIIPKAANRLIIKVLPETCENYVLEALKRPGFQDFMLDVPTSRANFIKSLLSAINERGKNAHLEIDQKAQNYIIGKQREDKTFLANCKLEYADNLHPRLVHFRWSQI</sequence>
<dbReference type="Proteomes" id="UP000298663">
    <property type="component" value="Unassembled WGS sequence"/>
</dbReference>
<comment type="caution">
    <text evidence="1">The sequence shown here is derived from an EMBL/GenBank/DDBJ whole genome shotgun (WGS) entry which is preliminary data.</text>
</comment>
<reference evidence="1 2" key="2">
    <citation type="journal article" date="2019" name="G3 (Bethesda)">
        <title>Hybrid Assembly of the Genome of the Entomopathogenic Nematode Steinernema carpocapsae Identifies the X-Chromosome.</title>
        <authorList>
            <person name="Serra L."/>
            <person name="Macchietto M."/>
            <person name="Macias-Munoz A."/>
            <person name="McGill C.J."/>
            <person name="Rodriguez I.M."/>
            <person name="Rodriguez B."/>
            <person name="Murad R."/>
            <person name="Mortazavi A."/>
        </authorList>
    </citation>
    <scope>NUCLEOTIDE SEQUENCE [LARGE SCALE GENOMIC DNA]</scope>
    <source>
        <strain evidence="1 2">ALL</strain>
    </source>
</reference>
<dbReference type="EMBL" id="AZBU02000015">
    <property type="protein sequence ID" value="TKR57453.1"/>
    <property type="molecule type" value="Genomic_DNA"/>
</dbReference>
<protein>
    <submittedName>
        <fullName evidence="1">Uncharacterized protein</fullName>
    </submittedName>
</protein>
<proteinExistence type="predicted"/>
<organism evidence="1 2">
    <name type="scientific">Steinernema carpocapsae</name>
    <name type="common">Entomopathogenic nematode</name>
    <dbReference type="NCBI Taxonomy" id="34508"/>
    <lineage>
        <taxon>Eukaryota</taxon>
        <taxon>Metazoa</taxon>
        <taxon>Ecdysozoa</taxon>
        <taxon>Nematoda</taxon>
        <taxon>Chromadorea</taxon>
        <taxon>Rhabditida</taxon>
        <taxon>Tylenchina</taxon>
        <taxon>Panagrolaimomorpha</taxon>
        <taxon>Strongyloidoidea</taxon>
        <taxon>Steinernematidae</taxon>
        <taxon>Steinernema</taxon>
    </lineage>
</organism>
<keyword evidence="2" id="KW-1185">Reference proteome</keyword>
<reference evidence="1 2" key="1">
    <citation type="journal article" date="2015" name="Genome Biol.">
        <title>Comparative genomics of Steinernema reveals deeply conserved gene regulatory networks.</title>
        <authorList>
            <person name="Dillman A.R."/>
            <person name="Macchietto M."/>
            <person name="Porter C.F."/>
            <person name="Rogers A."/>
            <person name="Williams B."/>
            <person name="Antoshechkin I."/>
            <person name="Lee M.M."/>
            <person name="Goodwin Z."/>
            <person name="Lu X."/>
            <person name="Lewis E.E."/>
            <person name="Goodrich-Blair H."/>
            <person name="Stock S.P."/>
            <person name="Adams B.J."/>
            <person name="Sternberg P.W."/>
            <person name="Mortazavi A."/>
        </authorList>
    </citation>
    <scope>NUCLEOTIDE SEQUENCE [LARGE SCALE GENOMIC DNA]</scope>
    <source>
        <strain evidence="1 2">ALL</strain>
    </source>
</reference>
<gene>
    <name evidence="1" type="ORF">L596_030716</name>
</gene>
<evidence type="ECO:0000313" key="2">
    <source>
        <dbReference type="Proteomes" id="UP000298663"/>
    </source>
</evidence>
<dbReference type="AlphaFoldDB" id="A0A4U5LNJ2"/>
<accession>A0A4U5LNJ2</accession>
<name>A0A4U5LNJ2_STECR</name>
<evidence type="ECO:0000313" key="1">
    <source>
        <dbReference type="EMBL" id="TKR57453.1"/>
    </source>
</evidence>